<evidence type="ECO:0000313" key="4">
    <source>
        <dbReference type="Proteomes" id="UP000199582"/>
    </source>
</evidence>
<feature type="coiled-coil region" evidence="1">
    <location>
        <begin position="27"/>
        <end position="54"/>
    </location>
</feature>
<reference evidence="3 4" key="1">
    <citation type="submission" date="2016-10" db="EMBL/GenBank/DDBJ databases">
        <authorList>
            <person name="de Groot N.N."/>
        </authorList>
    </citation>
    <scope>NUCLEOTIDE SEQUENCE [LARGE SCALE GENOMIC DNA]</scope>
    <source>
        <strain evidence="3 4">DSM 100674</strain>
    </source>
</reference>
<dbReference type="EMBL" id="FOAG01000001">
    <property type="protein sequence ID" value="SEK37471.1"/>
    <property type="molecule type" value="Genomic_DNA"/>
</dbReference>
<sequence length="80" mass="8927">MAEPGPPPRYGFEAFDCAPALRLEAHERVSELQLRALTERLERMEAALERLERRLWLAVYGVAAAILVQAFQPLLAALPG</sequence>
<evidence type="ECO:0000256" key="1">
    <source>
        <dbReference type="SAM" id="Coils"/>
    </source>
</evidence>
<dbReference type="AlphaFoldDB" id="A0A1H7GH81"/>
<feature type="transmembrane region" description="Helical" evidence="2">
    <location>
        <begin position="55"/>
        <end position="78"/>
    </location>
</feature>
<proteinExistence type="predicted"/>
<dbReference type="STRING" id="1287727.SAMN05443999_101306"/>
<keyword evidence="4" id="KW-1185">Reference proteome</keyword>
<keyword evidence="2" id="KW-1133">Transmembrane helix</keyword>
<keyword evidence="2" id="KW-0472">Membrane</keyword>
<protein>
    <recommendedName>
        <fullName evidence="5">Gene transfer agent protein</fullName>
    </recommendedName>
</protein>
<dbReference type="OrthoDB" id="7873894at2"/>
<name>A0A1H7GH81_9RHOB</name>
<keyword evidence="1" id="KW-0175">Coiled coil</keyword>
<evidence type="ECO:0008006" key="5">
    <source>
        <dbReference type="Google" id="ProtNLM"/>
    </source>
</evidence>
<evidence type="ECO:0000313" key="3">
    <source>
        <dbReference type="EMBL" id="SEK37471.1"/>
    </source>
</evidence>
<dbReference type="Proteomes" id="UP000199582">
    <property type="component" value="Unassembled WGS sequence"/>
</dbReference>
<gene>
    <name evidence="3" type="ORF">SAMN05443999_101306</name>
</gene>
<keyword evidence="2" id="KW-0812">Transmembrane</keyword>
<organism evidence="3 4">
    <name type="scientific">Roseovarius azorensis</name>
    <dbReference type="NCBI Taxonomy" id="1287727"/>
    <lineage>
        <taxon>Bacteria</taxon>
        <taxon>Pseudomonadati</taxon>
        <taxon>Pseudomonadota</taxon>
        <taxon>Alphaproteobacteria</taxon>
        <taxon>Rhodobacterales</taxon>
        <taxon>Roseobacteraceae</taxon>
        <taxon>Roseovarius</taxon>
    </lineage>
</organism>
<dbReference type="RefSeq" id="WP_093030944.1">
    <property type="nucleotide sequence ID" value="NZ_FOAG01000001.1"/>
</dbReference>
<evidence type="ECO:0000256" key="2">
    <source>
        <dbReference type="SAM" id="Phobius"/>
    </source>
</evidence>
<accession>A0A1H7GH81</accession>